<evidence type="ECO:0000313" key="2">
    <source>
        <dbReference type="Proteomes" id="UP000248592"/>
    </source>
</evidence>
<gene>
    <name evidence="1" type="ORF">Pas1_09320</name>
</gene>
<dbReference type="EMBL" id="CP030085">
    <property type="protein sequence ID" value="AWW50562.1"/>
    <property type="molecule type" value="Genomic_DNA"/>
</dbReference>
<accession>A0A2Z4JW11</accession>
<dbReference type="Proteomes" id="UP000248592">
    <property type="component" value="Chromosome"/>
</dbReference>
<evidence type="ECO:0000313" key="1">
    <source>
        <dbReference type="EMBL" id="AWW50562.1"/>
    </source>
</evidence>
<protein>
    <submittedName>
        <fullName evidence="1">Uncharacterized protein</fullName>
    </submittedName>
</protein>
<proteinExistence type="predicted"/>
<dbReference type="AlphaFoldDB" id="A0A2Z4JW11"/>
<organism evidence="1 2">
    <name type="scientific">Polynucleobacter paneuropaeus</name>
    <dbReference type="NCBI Taxonomy" id="2527775"/>
    <lineage>
        <taxon>Bacteria</taxon>
        <taxon>Pseudomonadati</taxon>
        <taxon>Pseudomonadota</taxon>
        <taxon>Betaproteobacteria</taxon>
        <taxon>Burkholderiales</taxon>
        <taxon>Burkholderiaceae</taxon>
        <taxon>Polynucleobacter</taxon>
    </lineage>
</organism>
<name>A0A2Z4JW11_9BURK</name>
<reference evidence="2" key="1">
    <citation type="submission" date="2018-06" db="EMBL/GenBank/DDBJ databases">
        <title>Description of a new Polynucleobacter species.</title>
        <authorList>
            <person name="Hahn M.W."/>
        </authorList>
    </citation>
    <scope>NUCLEOTIDE SEQUENCE [LARGE SCALE GENOMIC DNA]</scope>
    <source>
        <strain evidence="2">MG-25-Pas1-D2</strain>
    </source>
</reference>
<sequence>MPRRFLAPYPIFGTKNKRLPLGYQKRSPYYWWWQFLRRNQEYLECCERGGKGKHAELYKDFGDVRDDDFHKWWTKDERGPNLFAENYGAMKLTELEDKSQWQDGWSKDEVMILAVPLTSSKRYLQSRFAQLLKERHTAGRGRPTKGSTKSNAKYQLARNYTVQNLEKTLDVYDEYMKHKGKKPKVPNWKIGESLTLIPKAMTSPKLFPAINAARRNTMGSSVKRYLSGAELIIENVVLGKFPAQ</sequence>